<evidence type="ECO:0000256" key="3">
    <source>
        <dbReference type="ARBA" id="ARBA00022475"/>
    </source>
</evidence>
<comment type="subcellular location">
    <subcellularLocation>
        <location evidence="1">Cell membrane</location>
        <topology evidence="1">Multi-pass membrane protein</topology>
    </subcellularLocation>
</comment>
<gene>
    <name evidence="8" type="ORF">ARMA_1346</name>
</gene>
<feature type="transmembrane region" description="Helical" evidence="7">
    <location>
        <begin position="7"/>
        <end position="25"/>
    </location>
</feature>
<keyword evidence="5 7" id="KW-1133">Transmembrane helix</keyword>
<dbReference type="InterPro" id="IPR032808">
    <property type="entry name" value="DoxX"/>
</dbReference>
<dbReference type="GO" id="GO:0005886">
    <property type="term" value="C:plasma membrane"/>
    <property type="evidence" value="ECO:0007669"/>
    <property type="project" value="UniProtKB-SubCell"/>
</dbReference>
<dbReference type="PANTHER" id="PTHR33452">
    <property type="entry name" value="OXIDOREDUCTASE CATD-RELATED"/>
    <property type="match status" value="1"/>
</dbReference>
<dbReference type="RefSeq" id="WP_054492803.1">
    <property type="nucleotide sequence ID" value="NZ_BBZA01000089.1"/>
</dbReference>
<keyword evidence="9" id="KW-1185">Reference proteome</keyword>
<evidence type="ECO:0000256" key="2">
    <source>
        <dbReference type="ARBA" id="ARBA00006679"/>
    </source>
</evidence>
<comment type="caution">
    <text evidence="8">The sequence shown here is derived from an EMBL/GenBank/DDBJ whole genome shotgun (WGS) entry which is preliminary data.</text>
</comment>
<organism evidence="8 9">
    <name type="scientific">Ardenticatena maritima</name>
    <dbReference type="NCBI Taxonomy" id="872965"/>
    <lineage>
        <taxon>Bacteria</taxon>
        <taxon>Bacillati</taxon>
        <taxon>Chloroflexota</taxon>
        <taxon>Ardenticatenia</taxon>
        <taxon>Ardenticatenales</taxon>
        <taxon>Ardenticatenaceae</taxon>
        <taxon>Ardenticatena</taxon>
    </lineage>
</organism>
<name>A0A0M8K6Q0_9CHLR</name>
<evidence type="ECO:0000256" key="7">
    <source>
        <dbReference type="SAM" id="Phobius"/>
    </source>
</evidence>
<dbReference type="Pfam" id="PF07681">
    <property type="entry name" value="DoxX"/>
    <property type="match status" value="1"/>
</dbReference>
<comment type="similarity">
    <text evidence="2">Belongs to the DoxX family.</text>
</comment>
<keyword evidence="3" id="KW-1003">Cell membrane</keyword>
<sequence>MDALKRFSPYAHWLLRIALAAVFIYHGWGKITNPGGGAMMGLSSAVWLLVGLMEAGGGLLVLVGGFLPNDIVTRIGGLLLIPPMLGAIAKVHWGQWSFVPSETHPMGGMEFQTTLLLLALFFVLAGNNVGRSAQE</sequence>
<feature type="transmembrane region" description="Helical" evidence="7">
    <location>
        <begin position="45"/>
        <end position="68"/>
    </location>
</feature>
<dbReference type="InParanoid" id="A0A0M8K6Q0"/>
<reference evidence="9" key="2">
    <citation type="submission" date="2015-08" db="EMBL/GenBank/DDBJ databases">
        <title>Draft Genome Sequence of a Heterotrophic Facultative Anaerobic Bacterium Ardenticatena maritima Strain 110S.</title>
        <authorList>
            <person name="Kawaichi S."/>
            <person name="Yoshida T."/>
            <person name="Sako Y."/>
            <person name="Nakamura R."/>
        </authorList>
    </citation>
    <scope>NUCLEOTIDE SEQUENCE [LARGE SCALE GENOMIC DNA]</scope>
    <source>
        <strain evidence="9">110S</strain>
    </source>
</reference>
<dbReference type="FunCoup" id="A0A0M8K6Q0">
    <property type="interactions" value="46"/>
</dbReference>
<keyword evidence="6 7" id="KW-0472">Membrane</keyword>
<accession>A0A0M8K6Q0</accession>
<evidence type="ECO:0000313" key="9">
    <source>
        <dbReference type="Proteomes" id="UP000037784"/>
    </source>
</evidence>
<evidence type="ECO:0000256" key="6">
    <source>
        <dbReference type="ARBA" id="ARBA00023136"/>
    </source>
</evidence>
<dbReference type="Proteomes" id="UP000037784">
    <property type="component" value="Unassembled WGS sequence"/>
</dbReference>
<dbReference type="InterPro" id="IPR051907">
    <property type="entry name" value="DoxX-like_oxidoreductase"/>
</dbReference>
<dbReference type="AlphaFoldDB" id="A0A0M8K6Q0"/>
<evidence type="ECO:0000256" key="5">
    <source>
        <dbReference type="ARBA" id="ARBA00022989"/>
    </source>
</evidence>
<proteinExistence type="inferred from homology"/>
<evidence type="ECO:0000256" key="1">
    <source>
        <dbReference type="ARBA" id="ARBA00004651"/>
    </source>
</evidence>
<dbReference type="EMBL" id="BBZA01000089">
    <property type="protein sequence ID" value="GAP62923.1"/>
    <property type="molecule type" value="Genomic_DNA"/>
</dbReference>
<dbReference type="PANTHER" id="PTHR33452:SF1">
    <property type="entry name" value="INNER MEMBRANE PROTEIN YPHA-RELATED"/>
    <property type="match status" value="1"/>
</dbReference>
<feature type="transmembrane region" description="Helical" evidence="7">
    <location>
        <begin position="113"/>
        <end position="130"/>
    </location>
</feature>
<feature type="transmembrane region" description="Helical" evidence="7">
    <location>
        <begin position="75"/>
        <end position="93"/>
    </location>
</feature>
<evidence type="ECO:0000256" key="4">
    <source>
        <dbReference type="ARBA" id="ARBA00022692"/>
    </source>
</evidence>
<evidence type="ECO:0000313" key="8">
    <source>
        <dbReference type="EMBL" id="GAP62923.1"/>
    </source>
</evidence>
<keyword evidence="4 7" id="KW-0812">Transmembrane</keyword>
<protein>
    <submittedName>
        <fullName evidence="8">Putative oxidoreductase</fullName>
    </submittedName>
</protein>
<reference evidence="8 9" key="1">
    <citation type="journal article" date="2015" name="Genome Announc.">
        <title>Draft Genome Sequence of a Heterotrophic Facultative Anaerobic Thermophilic Bacterium, Ardenticatena maritima Strain 110ST.</title>
        <authorList>
            <person name="Kawaichi S."/>
            <person name="Yoshida T."/>
            <person name="Sako Y."/>
            <person name="Nakamura R."/>
        </authorList>
    </citation>
    <scope>NUCLEOTIDE SEQUENCE [LARGE SCALE GENOMIC DNA]</scope>
    <source>
        <strain evidence="8 9">110S</strain>
    </source>
</reference>
<dbReference type="OrthoDB" id="879806at2"/>